<accession>A0A7C4E1E0</accession>
<evidence type="ECO:0008006" key="4">
    <source>
        <dbReference type="Google" id="ProtNLM"/>
    </source>
</evidence>
<proteinExistence type="predicted"/>
<sequence length="229" mass="25845">MRLDNGFAEQLMTAPWRILFDVTRLDRVKVWEVRLSEVLTEFAQVLRVQGYIDFNICGIAVHSAAIIHRIKSEKLLQADQPPKPKPKPEINIMPPIELPFKPELITATLQEIVTALQKALSQSGRSKTEAAPPQIMENRLILNEFIVKIEEELDKFLEKLREIFSVRTSITFSELVEGMPRLEAAKTFILLLFAAARRYVMLLQADEFSDLVILGGELFGASDGQQAGG</sequence>
<dbReference type="PANTHER" id="PTHR33969:SF2">
    <property type="entry name" value="SEGREGATION AND CONDENSATION PROTEIN A"/>
    <property type="match status" value="1"/>
</dbReference>
<gene>
    <name evidence="3" type="ORF">ENM30_02225</name>
    <name evidence="2" type="ORF">ENT82_02280</name>
    <name evidence="1" type="ORF">ENU43_06895</name>
</gene>
<organism evidence="2">
    <name type="scientific">Caldiarchaeum subterraneum</name>
    <dbReference type="NCBI Taxonomy" id="311458"/>
    <lineage>
        <taxon>Archaea</taxon>
        <taxon>Nitrososphaerota</taxon>
        <taxon>Candidatus Caldarchaeales</taxon>
        <taxon>Candidatus Caldarchaeaceae</taxon>
        <taxon>Candidatus Caldarchaeum</taxon>
    </lineage>
</organism>
<evidence type="ECO:0000313" key="2">
    <source>
        <dbReference type="EMBL" id="HGN89942.1"/>
    </source>
</evidence>
<dbReference type="InterPro" id="IPR003768">
    <property type="entry name" value="ScpA"/>
</dbReference>
<dbReference type="EMBL" id="DRXG01000042">
    <property type="protein sequence ID" value="HHN52110.1"/>
    <property type="molecule type" value="Genomic_DNA"/>
</dbReference>
<name>A0A7C4E1E0_CALS0</name>
<dbReference type="InterPro" id="IPR023093">
    <property type="entry name" value="ScpA-like_C"/>
</dbReference>
<protein>
    <recommendedName>
        <fullName evidence="4">Segregation/condensation protein A</fullName>
    </recommendedName>
</protein>
<dbReference type="PANTHER" id="PTHR33969">
    <property type="entry name" value="SEGREGATION AND CONDENSATION PROTEIN A"/>
    <property type="match status" value="1"/>
</dbReference>
<dbReference type="EMBL" id="DTAD01000024">
    <property type="protein sequence ID" value="HGN89942.1"/>
    <property type="molecule type" value="Genomic_DNA"/>
</dbReference>
<comment type="caution">
    <text evidence="2">The sequence shown here is derived from an EMBL/GenBank/DDBJ whole genome shotgun (WGS) entry which is preliminary data.</text>
</comment>
<reference evidence="2" key="1">
    <citation type="journal article" date="2020" name="mSystems">
        <title>Genome- and Community-Level Interaction Insights into Carbon Utilization and Element Cycling Functions of Hydrothermarchaeota in Hydrothermal Sediment.</title>
        <authorList>
            <person name="Zhou Z."/>
            <person name="Liu Y."/>
            <person name="Xu W."/>
            <person name="Pan J."/>
            <person name="Luo Z.H."/>
            <person name="Li M."/>
        </authorList>
    </citation>
    <scope>NUCLEOTIDE SEQUENCE [LARGE SCALE GENOMIC DNA]</scope>
    <source>
        <strain evidence="3">SpSt-1073</strain>
        <strain evidence="2">SpSt-613</strain>
        <strain evidence="1">SpSt-669</strain>
    </source>
</reference>
<dbReference type="EMBL" id="DTCM01000082">
    <property type="protein sequence ID" value="HGL41373.1"/>
    <property type="molecule type" value="Genomic_DNA"/>
</dbReference>
<dbReference type="AlphaFoldDB" id="A0A7C4E1E0"/>
<evidence type="ECO:0000313" key="1">
    <source>
        <dbReference type="EMBL" id="HGL41373.1"/>
    </source>
</evidence>
<dbReference type="Gene3D" id="1.10.10.580">
    <property type="entry name" value="Structural maintenance of chromosome 1. Chain E"/>
    <property type="match status" value="1"/>
</dbReference>
<evidence type="ECO:0000313" key="3">
    <source>
        <dbReference type="EMBL" id="HHN52110.1"/>
    </source>
</evidence>